<keyword evidence="2" id="KW-0812">Transmembrane</keyword>
<reference evidence="3 4" key="1">
    <citation type="submission" date="2016-06" db="EMBL/GenBank/DDBJ databases">
        <authorList>
            <person name="Kjaerup R.B."/>
            <person name="Dalgaard T.S."/>
            <person name="Juul-Madsen H.R."/>
        </authorList>
    </citation>
    <scope>NUCLEOTIDE SEQUENCE [LARGE SCALE GENOMIC DNA]</scope>
    <source>
        <strain evidence="3 4">DSM 43913</strain>
    </source>
</reference>
<feature type="region of interest" description="Disordered" evidence="1">
    <location>
        <begin position="1"/>
        <end position="33"/>
    </location>
</feature>
<dbReference type="Proteomes" id="UP000198251">
    <property type="component" value="Chromosome I"/>
</dbReference>
<feature type="compositionally biased region" description="Basic and acidic residues" evidence="1">
    <location>
        <begin position="1"/>
        <end position="14"/>
    </location>
</feature>
<dbReference type="InterPro" id="IPR011042">
    <property type="entry name" value="6-blade_b-propeller_TolB-like"/>
</dbReference>
<dbReference type="Gene3D" id="2.120.10.30">
    <property type="entry name" value="TolB, C-terminal domain"/>
    <property type="match status" value="1"/>
</dbReference>
<evidence type="ECO:0000313" key="4">
    <source>
        <dbReference type="Proteomes" id="UP000198251"/>
    </source>
</evidence>
<proteinExistence type="predicted"/>
<organism evidence="3 4">
    <name type="scientific">Micromonospora echinofusca</name>
    <dbReference type="NCBI Taxonomy" id="47858"/>
    <lineage>
        <taxon>Bacteria</taxon>
        <taxon>Bacillati</taxon>
        <taxon>Actinomycetota</taxon>
        <taxon>Actinomycetes</taxon>
        <taxon>Micromonosporales</taxon>
        <taxon>Micromonosporaceae</taxon>
        <taxon>Micromonospora</taxon>
    </lineage>
</organism>
<keyword evidence="4" id="KW-1185">Reference proteome</keyword>
<keyword evidence="2" id="KW-0472">Membrane</keyword>
<dbReference type="SUPFAM" id="SSF82171">
    <property type="entry name" value="DPP6 N-terminal domain-like"/>
    <property type="match status" value="1"/>
</dbReference>
<keyword evidence="2" id="KW-1133">Transmembrane helix</keyword>
<evidence type="ECO:0000256" key="1">
    <source>
        <dbReference type="SAM" id="MobiDB-lite"/>
    </source>
</evidence>
<dbReference type="RefSeq" id="WP_089001318.1">
    <property type="nucleotide sequence ID" value="NZ_LT607733.1"/>
</dbReference>
<feature type="transmembrane region" description="Helical" evidence="2">
    <location>
        <begin position="40"/>
        <end position="59"/>
    </location>
</feature>
<dbReference type="AlphaFoldDB" id="A0A1C5GCN7"/>
<accession>A0A1C5GCN7</accession>
<protein>
    <recommendedName>
        <fullName evidence="5">WD40-like Beta Propeller Repeat</fullName>
    </recommendedName>
</protein>
<dbReference type="GeneID" id="95803646"/>
<name>A0A1C5GCN7_MICEH</name>
<evidence type="ECO:0000313" key="3">
    <source>
        <dbReference type="EMBL" id="SCG17605.1"/>
    </source>
</evidence>
<gene>
    <name evidence="3" type="ORF">GA0070610_3925</name>
</gene>
<sequence length="480" mass="51088">MSDELRTALRELGERMPPARLPGDPWAAGRRQRRRARWRTAGAVLVATLACALGVPAGLGAPGPWATPAAAPDGVPERIGLPYMWQATVEQDPPGPASLLFSGGGLGLRGIDGLDHEGKVAVLGRDGRYRMLLYGGRESVAGEEVLLSPDGRYVADSFTDGWVGVTDLTDGSRRVFTGWAGSTCCGTPVAWAPDGSALLVLHHAERTGQDAGYDGPWPSRLVLLELASGATRDLGPGLGDRWSVRTGSLAAFSPDGSRIVASAGDELVMLDRNGESSWSRQLGPDRRLAGIGAFTPDGSAVAVLHLDGCLSRCDADQRAARTWRVEYVDAATGRDGAGPALPPVRGQALRALGWRGGTDLVAVRYEPEPGTSTTDLPEWNDTGYWETGHVRLVALRPDGHVETLLDPPGPVWAMDVARDLLVAGRFGAPATDPRPFPARPVILFVAVPPALLVAAVLGSVLLWRRRRRWLRTMRPAPPGR</sequence>
<feature type="transmembrane region" description="Helical" evidence="2">
    <location>
        <begin position="441"/>
        <end position="463"/>
    </location>
</feature>
<dbReference type="EMBL" id="LT607733">
    <property type="protein sequence ID" value="SCG17605.1"/>
    <property type="molecule type" value="Genomic_DNA"/>
</dbReference>
<evidence type="ECO:0008006" key="5">
    <source>
        <dbReference type="Google" id="ProtNLM"/>
    </source>
</evidence>
<evidence type="ECO:0000256" key="2">
    <source>
        <dbReference type="SAM" id="Phobius"/>
    </source>
</evidence>